<evidence type="ECO:0000256" key="4">
    <source>
        <dbReference type="PIRNR" id="PIRNR000723"/>
    </source>
</evidence>
<evidence type="ECO:0000256" key="3">
    <source>
        <dbReference type="ARBA" id="ARBA00022777"/>
    </source>
</evidence>
<evidence type="ECO:0000313" key="7">
    <source>
        <dbReference type="Proteomes" id="UP000529783"/>
    </source>
</evidence>
<dbReference type="RefSeq" id="WP_312879031.1">
    <property type="nucleotide sequence ID" value="NZ_JACCBA010000001.1"/>
</dbReference>
<name>A0A7Y9JEB5_9ACTN</name>
<proteinExistence type="inferred from homology"/>
<keyword evidence="7" id="KW-1185">Reference proteome</keyword>
<gene>
    <name evidence="6" type="ORF">BJY14_001351</name>
</gene>
<accession>A0A7Y9JEB5</accession>
<dbReference type="Proteomes" id="UP000529783">
    <property type="component" value="Unassembled WGS sequence"/>
</dbReference>
<dbReference type="NCBIfam" id="NF009007">
    <property type="entry name" value="PRK12352.1"/>
    <property type="match status" value="1"/>
</dbReference>
<protein>
    <recommendedName>
        <fullName evidence="4">Carbamate kinase</fullName>
    </recommendedName>
</protein>
<dbReference type="PANTHER" id="PTHR30409:SF1">
    <property type="entry name" value="CARBAMATE KINASE-RELATED"/>
    <property type="match status" value="1"/>
</dbReference>
<evidence type="ECO:0000259" key="5">
    <source>
        <dbReference type="Pfam" id="PF00696"/>
    </source>
</evidence>
<reference evidence="6 7" key="1">
    <citation type="submission" date="2020-07" db="EMBL/GenBank/DDBJ databases">
        <title>Sequencing the genomes of 1000 actinobacteria strains.</title>
        <authorList>
            <person name="Klenk H.-P."/>
        </authorList>
    </citation>
    <scope>NUCLEOTIDE SEQUENCE [LARGE SCALE GENOMIC DNA]</scope>
    <source>
        <strain evidence="6 7">DSM 40398</strain>
    </source>
</reference>
<comment type="similarity">
    <text evidence="1 4">Belongs to the carbamate kinase family.</text>
</comment>
<dbReference type="InterPro" id="IPR001048">
    <property type="entry name" value="Asp/Glu/Uridylate_kinase"/>
</dbReference>
<evidence type="ECO:0000256" key="2">
    <source>
        <dbReference type="ARBA" id="ARBA00022679"/>
    </source>
</evidence>
<dbReference type="GO" id="GO:0008804">
    <property type="term" value="F:carbamate kinase activity"/>
    <property type="evidence" value="ECO:0007669"/>
    <property type="project" value="InterPro"/>
</dbReference>
<dbReference type="Gene3D" id="3.40.1160.10">
    <property type="entry name" value="Acetylglutamate kinase-like"/>
    <property type="match status" value="1"/>
</dbReference>
<sequence>MTWVPAEGRDRGRGGTLGGERILIALGGNAMTAPDGSATPDAQAAAIEAAMARVADLAAAGARVALTHGNGPQVGNLLIKNQLAAGVVPPVPLDWCGAQTQATVGVMIMNALERALAARGFARPVSTVVTRTLVDAADPGFAAPAKPVGRYFPEAEARRSMALGEVWRRFGDRGWRRVVASPEPLEILDADAAALLLDAGHVVVAAGGGGVPVARADGALRGVEAVVDKDLAAQLLARRLEATTLVIATDVEHAMTGFGTPRARPLHRTTVAELAALAAAGHFAGGSMGPKVEAVRRFVAGGGRRAAIASLARLGDAAHGRAGTVVEG</sequence>
<organism evidence="6 7">
    <name type="scientific">Actinomadura luteofluorescens</name>
    <dbReference type="NCBI Taxonomy" id="46163"/>
    <lineage>
        <taxon>Bacteria</taxon>
        <taxon>Bacillati</taxon>
        <taxon>Actinomycetota</taxon>
        <taxon>Actinomycetes</taxon>
        <taxon>Streptosporangiales</taxon>
        <taxon>Thermomonosporaceae</taxon>
        <taxon>Actinomadura</taxon>
    </lineage>
</organism>
<keyword evidence="3 4" id="KW-0418">Kinase</keyword>
<keyword evidence="2 4" id="KW-0808">Transferase</keyword>
<dbReference type="PIRSF" id="PIRSF000723">
    <property type="entry name" value="Carbamate_kin"/>
    <property type="match status" value="1"/>
</dbReference>
<dbReference type="PRINTS" id="PR01469">
    <property type="entry name" value="CARBMTKINASE"/>
</dbReference>
<comment type="caution">
    <text evidence="6">The sequence shown here is derived from an EMBL/GenBank/DDBJ whole genome shotgun (WGS) entry which is preliminary data.</text>
</comment>
<dbReference type="GO" id="GO:0005829">
    <property type="term" value="C:cytosol"/>
    <property type="evidence" value="ECO:0007669"/>
    <property type="project" value="TreeGrafter"/>
</dbReference>
<dbReference type="GO" id="GO:0019546">
    <property type="term" value="P:L-arginine deiminase pathway"/>
    <property type="evidence" value="ECO:0007669"/>
    <property type="project" value="TreeGrafter"/>
</dbReference>
<evidence type="ECO:0000256" key="1">
    <source>
        <dbReference type="ARBA" id="ARBA00011066"/>
    </source>
</evidence>
<dbReference type="SUPFAM" id="SSF53633">
    <property type="entry name" value="Carbamate kinase-like"/>
    <property type="match status" value="1"/>
</dbReference>
<dbReference type="Pfam" id="PF00696">
    <property type="entry name" value="AA_kinase"/>
    <property type="match status" value="1"/>
</dbReference>
<dbReference type="EMBL" id="JACCBA010000001">
    <property type="protein sequence ID" value="NYD45368.1"/>
    <property type="molecule type" value="Genomic_DNA"/>
</dbReference>
<evidence type="ECO:0000313" key="6">
    <source>
        <dbReference type="EMBL" id="NYD45368.1"/>
    </source>
</evidence>
<dbReference type="PANTHER" id="PTHR30409">
    <property type="entry name" value="CARBAMATE KINASE"/>
    <property type="match status" value="1"/>
</dbReference>
<dbReference type="InterPro" id="IPR003964">
    <property type="entry name" value="Carb_kinase"/>
</dbReference>
<feature type="domain" description="Aspartate/glutamate/uridylate kinase" evidence="5">
    <location>
        <begin position="21"/>
        <end position="310"/>
    </location>
</feature>
<dbReference type="AlphaFoldDB" id="A0A7Y9JEB5"/>
<dbReference type="InterPro" id="IPR036393">
    <property type="entry name" value="AceGlu_kinase-like_sf"/>
</dbReference>